<feature type="transmembrane region" description="Helical" evidence="7">
    <location>
        <begin position="176"/>
        <end position="196"/>
    </location>
</feature>
<feature type="transmembrane region" description="Helical" evidence="7">
    <location>
        <begin position="202"/>
        <end position="226"/>
    </location>
</feature>
<comment type="caution">
    <text evidence="9">The sequence shown here is derived from an EMBL/GenBank/DDBJ whole genome shotgun (WGS) entry which is preliminary data.</text>
</comment>
<proteinExistence type="inferred from homology"/>
<keyword evidence="5 7" id="KW-1133">Transmembrane helix</keyword>
<organism evidence="9 10">
    <name type="scientific">Aeromonas lusitana</name>
    <dbReference type="NCBI Taxonomy" id="931529"/>
    <lineage>
        <taxon>Bacteria</taxon>
        <taxon>Pseudomonadati</taxon>
        <taxon>Pseudomonadota</taxon>
        <taxon>Gammaproteobacteria</taxon>
        <taxon>Aeromonadales</taxon>
        <taxon>Aeromonadaceae</taxon>
        <taxon>Aeromonas</taxon>
    </lineage>
</organism>
<feature type="transmembrane region" description="Helical" evidence="7">
    <location>
        <begin position="351"/>
        <end position="374"/>
    </location>
</feature>
<evidence type="ECO:0000256" key="2">
    <source>
        <dbReference type="ARBA" id="ARBA00004127"/>
    </source>
</evidence>
<keyword evidence="6 7" id="KW-0472">Membrane</keyword>
<keyword evidence="4 7" id="KW-0812">Transmembrane</keyword>
<evidence type="ECO:0000313" key="10">
    <source>
        <dbReference type="Proteomes" id="UP000232060"/>
    </source>
</evidence>
<evidence type="ECO:0000256" key="4">
    <source>
        <dbReference type="ARBA" id="ARBA00022692"/>
    </source>
</evidence>
<name>A0A2M8HAH6_9GAMM</name>
<evidence type="ECO:0000313" key="9">
    <source>
        <dbReference type="EMBL" id="PJC93471.1"/>
    </source>
</evidence>
<gene>
    <name evidence="9" type="ORF">CUC44_09560</name>
</gene>
<dbReference type="GO" id="GO:0004222">
    <property type="term" value="F:metalloendopeptidase activity"/>
    <property type="evidence" value="ECO:0007669"/>
    <property type="project" value="InterPro"/>
</dbReference>
<feature type="transmembrane region" description="Helical" evidence="7">
    <location>
        <begin position="380"/>
        <end position="398"/>
    </location>
</feature>
<dbReference type="RefSeq" id="WP_100859731.1">
    <property type="nucleotide sequence ID" value="NZ_PGCP01000013.1"/>
</dbReference>
<dbReference type="OrthoDB" id="9759690at2"/>
<dbReference type="InterPro" id="IPR008915">
    <property type="entry name" value="Peptidase_M50"/>
</dbReference>
<feature type="transmembrane region" description="Helical" evidence="7">
    <location>
        <begin position="418"/>
        <end position="436"/>
    </location>
</feature>
<evidence type="ECO:0000256" key="1">
    <source>
        <dbReference type="ARBA" id="ARBA00001947"/>
    </source>
</evidence>
<dbReference type="PANTHER" id="PTHR13325">
    <property type="entry name" value="PROTEASE M50 MEMBRANE-BOUND TRANSCRIPTION FACTOR SITE 2 PROTEASE"/>
    <property type="match status" value="1"/>
</dbReference>
<dbReference type="PANTHER" id="PTHR13325:SF3">
    <property type="entry name" value="MEMBRANE-BOUND TRANSCRIPTION FACTOR SITE-2 PROTEASE"/>
    <property type="match status" value="1"/>
</dbReference>
<feature type="transmembrane region" description="Helical" evidence="7">
    <location>
        <begin position="279"/>
        <end position="299"/>
    </location>
</feature>
<evidence type="ECO:0000256" key="5">
    <source>
        <dbReference type="ARBA" id="ARBA00022989"/>
    </source>
</evidence>
<dbReference type="GO" id="GO:0016020">
    <property type="term" value="C:membrane"/>
    <property type="evidence" value="ECO:0007669"/>
    <property type="project" value="InterPro"/>
</dbReference>
<evidence type="ECO:0000256" key="6">
    <source>
        <dbReference type="ARBA" id="ARBA00023136"/>
    </source>
</evidence>
<protein>
    <submittedName>
        <fullName evidence="9">Peptidase M50</fullName>
    </submittedName>
</protein>
<feature type="domain" description="Peptidase M50" evidence="8">
    <location>
        <begin position="189"/>
        <end position="267"/>
    </location>
</feature>
<feature type="transmembrane region" description="Helical" evidence="7">
    <location>
        <begin position="246"/>
        <end position="267"/>
    </location>
</feature>
<evidence type="ECO:0000256" key="7">
    <source>
        <dbReference type="SAM" id="Phobius"/>
    </source>
</evidence>
<dbReference type="CDD" id="cd05709">
    <property type="entry name" value="S2P-M50"/>
    <property type="match status" value="1"/>
</dbReference>
<dbReference type="GO" id="GO:0005737">
    <property type="term" value="C:cytoplasm"/>
    <property type="evidence" value="ECO:0007669"/>
    <property type="project" value="TreeGrafter"/>
</dbReference>
<evidence type="ECO:0000259" key="8">
    <source>
        <dbReference type="Pfam" id="PF02163"/>
    </source>
</evidence>
<comment type="subcellular location">
    <subcellularLocation>
        <location evidence="2">Endomembrane system</location>
        <topology evidence="2">Multi-pass membrane protein</topology>
    </subcellularLocation>
</comment>
<dbReference type="Proteomes" id="UP000232060">
    <property type="component" value="Unassembled WGS sequence"/>
</dbReference>
<evidence type="ECO:0000256" key="3">
    <source>
        <dbReference type="ARBA" id="ARBA00007931"/>
    </source>
</evidence>
<dbReference type="AlphaFoldDB" id="A0A2M8HAH6"/>
<reference evidence="9 10" key="1">
    <citation type="submission" date="2017-11" db="EMBL/GenBank/DDBJ databases">
        <title>Draft genome sequence of environmental isolate Aeromonas lusitania sp. nov. MDC 2473.</title>
        <authorList>
            <person name="Colston S.M."/>
            <person name="Navarro A."/>
            <person name="Martinez-Murcia A.J."/>
            <person name="Graf J."/>
        </authorList>
    </citation>
    <scope>NUCLEOTIDE SEQUENCE [LARGE SCALE GENOMIC DNA]</scope>
    <source>
        <strain evidence="9 10">MDC 2473</strain>
    </source>
</reference>
<keyword evidence="10" id="KW-1185">Reference proteome</keyword>
<accession>A0A2M8HAH6</accession>
<feature type="transmembrane region" description="Helical" evidence="7">
    <location>
        <begin position="150"/>
        <end position="167"/>
    </location>
</feature>
<dbReference type="GO" id="GO:0012505">
    <property type="term" value="C:endomembrane system"/>
    <property type="evidence" value="ECO:0007669"/>
    <property type="project" value="UniProtKB-SubCell"/>
</dbReference>
<sequence length="699" mass="78700">MLEPADLPLPALRDDLRLCPADRSISGEPAWLIQDTVINRFYRIGWLEFECLIRWAGQTPRRLQQALERDTALHPEVEQILAFCQFLERHQLLRPSPQAVERLRKGSEGRAWLTGHWWLHHYLFFRIPLLRPQTHLQGLATRLDWLFSPLSAWLILAASLLGILLTLQQWDSFTHAVVESFSLDGLLSFALALVLAKTLHELGHALVATRLGVRVAHMGIAFVVLWPMLYTDTSESWKLTHARQRLAIASAGILTELALAGLATLGWALCEDGPLRNGLLYLATTSWILSLALNASPFMRFDGYFILSDLLNFPNLHERASALARVALRRHLLGLPEPWPESFPQHQRRALIAFAIATWCYRLVLFIGIAIAVYFLFFKLLGIFLFTVEIGWFIVLPVWRELTHWWHSRAGVTSGRRLMLTLCLLVLLILLALPWHSQIKGVGVARAERQLLVFTPFPARLEKLRAPGPVEAGEPLLQLVDPDLDWKVHGNTQSIQSYGARLGGMLDDPFGLSEQIATQERLRVQYREANATRAEIDRLRLVAPFQGLWLDVSPDQRPGQWLNSQQAVGILIDPSHWQVDAYVGADEVARLRIGDPVRFYPDGAGAPQLGTLVSLGTTRVGKLKHPMLSSRFGGPIPTSPQGEELQPTHPLFLVQIRLEQAPQTLRETRGKVVLEGSRRSLLGEGMAQLLAVLLRESGF</sequence>
<dbReference type="GO" id="GO:0031293">
    <property type="term" value="P:membrane protein intracellular domain proteolysis"/>
    <property type="evidence" value="ECO:0007669"/>
    <property type="project" value="TreeGrafter"/>
</dbReference>
<dbReference type="Pfam" id="PF02163">
    <property type="entry name" value="Peptidase_M50"/>
    <property type="match status" value="1"/>
</dbReference>
<comment type="similarity">
    <text evidence="3">Belongs to the peptidase M50B family.</text>
</comment>
<comment type="cofactor">
    <cofactor evidence="1">
        <name>Zn(2+)</name>
        <dbReference type="ChEBI" id="CHEBI:29105"/>
    </cofactor>
</comment>
<dbReference type="EMBL" id="PGCP01000013">
    <property type="protein sequence ID" value="PJC93471.1"/>
    <property type="molecule type" value="Genomic_DNA"/>
</dbReference>
<dbReference type="InterPro" id="IPR001193">
    <property type="entry name" value="MBTPS2"/>
</dbReference>